<protein>
    <submittedName>
        <fullName evidence="2">Uncharacterized protein</fullName>
    </submittedName>
</protein>
<proteinExistence type="predicted"/>
<name>E4XMF4_OIKDI</name>
<gene>
    <name evidence="2" type="ORF">GSOID_T00015344001</name>
</gene>
<sequence length="285" mass="34432">MSEDDIEREQKKLREDKERIKQSELELKKDHEKAVEILEDLKLREAELVDREWRVATMEERYAKRKQEKWQDFKAENESYTSRINDIRTAARESTNDFMERNHDFFPQQSPYHELETIIENDEYLKGNHYGLTSGEAKKLAKNSIMTLLESKSAGRPYDAGVERIWNEQDSNKMATDMKDRYHRLFEYNFRSNWIICEDEVDPINRSETRMIHYIFEFLDWEGIKRRFIEAQGYFQRKRLGAYLGFTYTIVGRNLVHFARAMFMYLFEYMNWKLPPVQSKAAPRK</sequence>
<dbReference type="InParanoid" id="E4XMF4"/>
<evidence type="ECO:0000313" key="3">
    <source>
        <dbReference type="Proteomes" id="UP000001307"/>
    </source>
</evidence>
<evidence type="ECO:0000256" key="1">
    <source>
        <dbReference type="SAM" id="Coils"/>
    </source>
</evidence>
<accession>E4XMF4</accession>
<reference evidence="2" key="1">
    <citation type="journal article" date="2010" name="Science">
        <title>Plasticity of animal genome architecture unmasked by rapid evolution of a pelagic tunicate.</title>
        <authorList>
            <person name="Denoeud F."/>
            <person name="Henriet S."/>
            <person name="Mungpakdee S."/>
            <person name="Aury J.M."/>
            <person name="Da Silva C."/>
            <person name="Brinkmann H."/>
            <person name="Mikhaleva J."/>
            <person name="Olsen L.C."/>
            <person name="Jubin C."/>
            <person name="Canestro C."/>
            <person name="Bouquet J.M."/>
            <person name="Danks G."/>
            <person name="Poulain J."/>
            <person name="Campsteijn C."/>
            <person name="Adamski M."/>
            <person name="Cross I."/>
            <person name="Yadetie F."/>
            <person name="Muffato M."/>
            <person name="Louis A."/>
            <person name="Butcher S."/>
            <person name="Tsagkogeorga G."/>
            <person name="Konrad A."/>
            <person name="Singh S."/>
            <person name="Jensen M.F."/>
            <person name="Cong E.H."/>
            <person name="Eikeseth-Otteraa H."/>
            <person name="Noel B."/>
            <person name="Anthouard V."/>
            <person name="Porcel B.M."/>
            <person name="Kachouri-Lafond R."/>
            <person name="Nishino A."/>
            <person name="Ugolini M."/>
            <person name="Chourrout P."/>
            <person name="Nishida H."/>
            <person name="Aasland R."/>
            <person name="Huzurbazar S."/>
            <person name="Westhof E."/>
            <person name="Delsuc F."/>
            <person name="Lehrach H."/>
            <person name="Reinhardt R."/>
            <person name="Weissenbach J."/>
            <person name="Roy S.W."/>
            <person name="Artiguenave F."/>
            <person name="Postlethwait J.H."/>
            <person name="Manak J.R."/>
            <person name="Thompson E.M."/>
            <person name="Jaillon O."/>
            <person name="Du Pasquier L."/>
            <person name="Boudinot P."/>
            <person name="Liberles D.A."/>
            <person name="Volff J.N."/>
            <person name="Philippe H."/>
            <person name="Lenhard B."/>
            <person name="Roest Crollius H."/>
            <person name="Wincker P."/>
            <person name="Chourrout D."/>
        </authorList>
    </citation>
    <scope>NUCLEOTIDE SEQUENCE [LARGE SCALE GENOMIC DNA]</scope>
</reference>
<organism evidence="2">
    <name type="scientific">Oikopleura dioica</name>
    <name type="common">Tunicate</name>
    <dbReference type="NCBI Taxonomy" id="34765"/>
    <lineage>
        <taxon>Eukaryota</taxon>
        <taxon>Metazoa</taxon>
        <taxon>Chordata</taxon>
        <taxon>Tunicata</taxon>
        <taxon>Appendicularia</taxon>
        <taxon>Copelata</taxon>
        <taxon>Oikopleuridae</taxon>
        <taxon>Oikopleura</taxon>
    </lineage>
</organism>
<keyword evidence="1" id="KW-0175">Coiled coil</keyword>
<dbReference type="EMBL" id="FN653077">
    <property type="protein sequence ID" value="CBY11161.1"/>
    <property type="molecule type" value="Genomic_DNA"/>
</dbReference>
<evidence type="ECO:0000313" key="2">
    <source>
        <dbReference type="EMBL" id="CBY11161.1"/>
    </source>
</evidence>
<feature type="coiled-coil region" evidence="1">
    <location>
        <begin position="3"/>
        <end position="33"/>
    </location>
</feature>
<keyword evidence="3" id="KW-1185">Reference proteome</keyword>
<dbReference type="Proteomes" id="UP000001307">
    <property type="component" value="Unassembled WGS sequence"/>
</dbReference>
<dbReference type="AlphaFoldDB" id="E4XMF4"/>